<sequence>MMKKFIVFLCVAGVLTGCAVGGEKTTAPKQEAKTEEIQEKETEKTEQKTEEPKKTAETAENPDEDAMPENFRELFSMEADGINYLSIEGIEVPEGTAISMVGKDSASSFWKRVKAGAEQAVADLNEALGYTGNAKVKVTYDAPAKESVSEQIDIIDQMLDKNPDALIVGYIDVNSGKTQLELAESNGVPVFAVDSSIDNALIVSETKTDNCKAAAEAAAKLCEAIGDSGEVALLVHNSETETGIEREKGFREEIEQNHPNVQIIDTTYVNQDERSAEEIVAAVMADHPDLKAYFGSNDDVTRVLAAVVSKFAPEGQTVVAAGFDASSRLVDAVKDGSLSGVMAQDAFGMGYACMVSALRTIAGLDNASVIEPGYYWITAENADDATTQALTYK</sequence>
<dbReference type="EMBL" id="JAOQKC010000001">
    <property type="protein sequence ID" value="MCU6695502.1"/>
    <property type="molecule type" value="Genomic_DNA"/>
</dbReference>
<evidence type="ECO:0000256" key="2">
    <source>
        <dbReference type="ARBA" id="ARBA00007639"/>
    </source>
</evidence>
<dbReference type="Pfam" id="PF13407">
    <property type="entry name" value="Peripla_BP_4"/>
    <property type="match status" value="1"/>
</dbReference>
<dbReference type="InterPro" id="IPR025997">
    <property type="entry name" value="SBP_2_dom"/>
</dbReference>
<protein>
    <submittedName>
        <fullName evidence="7">Substrate-binding domain-containing protein</fullName>
    </submittedName>
</protein>
<dbReference type="PANTHER" id="PTHR46847">
    <property type="entry name" value="D-ALLOSE-BINDING PERIPLASMIC PROTEIN-RELATED"/>
    <property type="match status" value="1"/>
</dbReference>
<keyword evidence="3 5" id="KW-0732">Signal</keyword>
<proteinExistence type="inferred from homology"/>
<dbReference type="SUPFAM" id="SSF53822">
    <property type="entry name" value="Periplasmic binding protein-like I"/>
    <property type="match status" value="1"/>
</dbReference>
<dbReference type="Proteomes" id="UP001652461">
    <property type="component" value="Unassembled WGS sequence"/>
</dbReference>
<evidence type="ECO:0000256" key="3">
    <source>
        <dbReference type="ARBA" id="ARBA00022729"/>
    </source>
</evidence>
<keyword evidence="8" id="KW-1185">Reference proteome</keyword>
<evidence type="ECO:0000259" key="6">
    <source>
        <dbReference type="Pfam" id="PF13407"/>
    </source>
</evidence>
<dbReference type="PANTHER" id="PTHR46847:SF1">
    <property type="entry name" value="D-ALLOSE-BINDING PERIPLASMIC PROTEIN-RELATED"/>
    <property type="match status" value="1"/>
</dbReference>
<comment type="similarity">
    <text evidence="2">Belongs to the bacterial solute-binding protein 2 family.</text>
</comment>
<dbReference type="PROSITE" id="PS51257">
    <property type="entry name" value="PROKAR_LIPOPROTEIN"/>
    <property type="match status" value="1"/>
</dbReference>
<evidence type="ECO:0000256" key="5">
    <source>
        <dbReference type="SAM" id="SignalP"/>
    </source>
</evidence>
<dbReference type="InterPro" id="IPR028082">
    <property type="entry name" value="Peripla_BP_I"/>
</dbReference>
<evidence type="ECO:0000313" key="8">
    <source>
        <dbReference type="Proteomes" id="UP001652461"/>
    </source>
</evidence>
<dbReference type="RefSeq" id="WP_158361491.1">
    <property type="nucleotide sequence ID" value="NZ_JAOQKC010000001.1"/>
</dbReference>
<evidence type="ECO:0000256" key="4">
    <source>
        <dbReference type="SAM" id="MobiDB-lite"/>
    </source>
</evidence>
<dbReference type="Gene3D" id="3.40.50.2300">
    <property type="match status" value="2"/>
</dbReference>
<gene>
    <name evidence="7" type="ORF">OCV63_01120</name>
</gene>
<evidence type="ECO:0000256" key="1">
    <source>
        <dbReference type="ARBA" id="ARBA00004196"/>
    </source>
</evidence>
<reference evidence="7 8" key="1">
    <citation type="journal article" date="2021" name="ISME Commun">
        <title>Automated analysis of genomic sequences facilitates high-throughput and comprehensive description of bacteria.</title>
        <authorList>
            <person name="Hitch T.C.A."/>
        </authorList>
    </citation>
    <scope>NUCLEOTIDE SEQUENCE [LARGE SCALE GENOMIC DNA]</scope>
    <source>
        <strain evidence="7 8">Sanger_04</strain>
    </source>
</reference>
<feature type="compositionally biased region" description="Basic and acidic residues" evidence="4">
    <location>
        <begin position="30"/>
        <end position="57"/>
    </location>
</feature>
<comment type="caution">
    <text evidence="7">The sequence shown here is derived from an EMBL/GenBank/DDBJ whole genome shotgun (WGS) entry which is preliminary data.</text>
</comment>
<accession>A0ABT2RTL5</accession>
<comment type="subcellular location">
    <subcellularLocation>
        <location evidence="1">Cell envelope</location>
    </subcellularLocation>
</comment>
<feature type="domain" description="Periplasmic binding protein" evidence="6">
    <location>
        <begin position="98"/>
        <end position="363"/>
    </location>
</feature>
<evidence type="ECO:0000313" key="7">
    <source>
        <dbReference type="EMBL" id="MCU6695502.1"/>
    </source>
</evidence>
<feature type="signal peptide" evidence="5">
    <location>
        <begin position="1"/>
        <end position="19"/>
    </location>
</feature>
<feature type="chain" id="PRO_5046861314" evidence="5">
    <location>
        <begin position="20"/>
        <end position="393"/>
    </location>
</feature>
<name>A0ABT2RTL5_9FIRM</name>
<organism evidence="7 8">
    <name type="scientific">Laedolimicola ammoniilytica</name>
    <dbReference type="NCBI Taxonomy" id="2981771"/>
    <lineage>
        <taxon>Bacteria</taxon>
        <taxon>Bacillati</taxon>
        <taxon>Bacillota</taxon>
        <taxon>Clostridia</taxon>
        <taxon>Lachnospirales</taxon>
        <taxon>Lachnospiraceae</taxon>
        <taxon>Laedolimicola</taxon>
    </lineage>
</organism>
<feature type="region of interest" description="Disordered" evidence="4">
    <location>
        <begin position="24"/>
        <end position="66"/>
    </location>
</feature>